<accession>A0A1M6EMK6</accession>
<dbReference type="SUPFAM" id="SSF55874">
    <property type="entry name" value="ATPase domain of HSP90 chaperone/DNA topoisomerase II/histidine kinase"/>
    <property type="match status" value="1"/>
</dbReference>
<dbReference type="PANTHER" id="PTHR43065">
    <property type="entry name" value="SENSOR HISTIDINE KINASE"/>
    <property type="match status" value="1"/>
</dbReference>
<keyword evidence="7" id="KW-1185">Reference proteome</keyword>
<dbReference type="SMART" id="SM00387">
    <property type="entry name" value="HATPase_c"/>
    <property type="match status" value="1"/>
</dbReference>
<gene>
    <name evidence="6" type="ORF">SAMN02745219_01253</name>
</gene>
<dbReference type="InterPro" id="IPR005467">
    <property type="entry name" value="His_kinase_dom"/>
</dbReference>
<reference evidence="7" key="1">
    <citation type="submission" date="2016-11" db="EMBL/GenBank/DDBJ databases">
        <authorList>
            <person name="Varghese N."/>
            <person name="Submissions S."/>
        </authorList>
    </citation>
    <scope>NUCLEOTIDE SEQUENCE [LARGE SCALE GENOMIC DNA]</scope>
    <source>
        <strain evidence="7">DSM 16057</strain>
    </source>
</reference>
<keyword evidence="3 6" id="KW-0808">Transferase</keyword>
<comment type="catalytic activity">
    <reaction evidence="1">
        <text>ATP + protein L-histidine = ADP + protein N-phospho-L-histidine.</text>
        <dbReference type="EC" id="2.7.13.3"/>
    </reaction>
</comment>
<protein>
    <recommendedName>
        <fullName evidence="2">histidine kinase</fullName>
        <ecNumber evidence="2">2.7.13.3</ecNumber>
    </recommendedName>
</protein>
<dbReference type="EMBL" id="FQZM01000013">
    <property type="protein sequence ID" value="SHI86752.1"/>
    <property type="molecule type" value="Genomic_DNA"/>
</dbReference>
<dbReference type="EC" id="2.7.13.3" evidence="2"/>
<dbReference type="PANTHER" id="PTHR43065:SF29">
    <property type="entry name" value="SENSOR PROTEIN KINASE FLES"/>
    <property type="match status" value="1"/>
</dbReference>
<dbReference type="STRING" id="1121432.SAMN02745219_01253"/>
<proteinExistence type="predicted"/>
<evidence type="ECO:0000313" key="7">
    <source>
        <dbReference type="Proteomes" id="UP000184529"/>
    </source>
</evidence>
<organism evidence="6 7">
    <name type="scientific">Desulfofundulus thermosubterraneus DSM 16057</name>
    <dbReference type="NCBI Taxonomy" id="1121432"/>
    <lineage>
        <taxon>Bacteria</taxon>
        <taxon>Bacillati</taxon>
        <taxon>Bacillota</taxon>
        <taxon>Clostridia</taxon>
        <taxon>Eubacteriales</taxon>
        <taxon>Peptococcaceae</taxon>
        <taxon>Desulfofundulus</taxon>
    </lineage>
</organism>
<dbReference type="GO" id="GO:0000160">
    <property type="term" value="P:phosphorelay signal transduction system"/>
    <property type="evidence" value="ECO:0007669"/>
    <property type="project" value="UniProtKB-KW"/>
</dbReference>
<dbReference type="PROSITE" id="PS50109">
    <property type="entry name" value="HIS_KIN"/>
    <property type="match status" value="1"/>
</dbReference>
<evidence type="ECO:0000256" key="4">
    <source>
        <dbReference type="ARBA" id="ARBA00023012"/>
    </source>
</evidence>
<sequence length="192" mass="21292">MMEELAHHILDVARNSLEAGATRVEITVEEDPASDVMRFSVIDNGSGMPPHVLRQLTNPFFTTKTGKKVGLGLPFLQAAVERCGGNLEIKSEVGRGTTVVATFPYYCWDRPPLGDIPRTIVSLLVGNGHLDLRYRHIYNGHSYELDTREIRSRLKGISLDTPEVLIWLRQYLTESLSILSGGGGYEIARRAG</sequence>
<name>A0A1M6EMK6_9FIRM</name>
<dbReference type="InterPro" id="IPR003594">
    <property type="entry name" value="HATPase_dom"/>
</dbReference>
<evidence type="ECO:0000256" key="3">
    <source>
        <dbReference type="ARBA" id="ARBA00022777"/>
    </source>
</evidence>
<keyword evidence="3 6" id="KW-0418">Kinase</keyword>
<dbReference type="PRINTS" id="PR00344">
    <property type="entry name" value="BCTRLSENSOR"/>
</dbReference>
<dbReference type="AlphaFoldDB" id="A0A1M6EMK6"/>
<dbReference type="Gene3D" id="3.30.565.10">
    <property type="entry name" value="Histidine kinase-like ATPase, C-terminal domain"/>
    <property type="match status" value="1"/>
</dbReference>
<evidence type="ECO:0000313" key="6">
    <source>
        <dbReference type="EMBL" id="SHI86752.1"/>
    </source>
</evidence>
<dbReference type="CDD" id="cd00075">
    <property type="entry name" value="HATPase"/>
    <property type="match status" value="1"/>
</dbReference>
<evidence type="ECO:0000259" key="5">
    <source>
        <dbReference type="PROSITE" id="PS50109"/>
    </source>
</evidence>
<keyword evidence="4" id="KW-0902">Two-component regulatory system</keyword>
<dbReference type="InterPro" id="IPR004358">
    <property type="entry name" value="Sig_transdc_His_kin-like_C"/>
</dbReference>
<evidence type="ECO:0000256" key="1">
    <source>
        <dbReference type="ARBA" id="ARBA00000085"/>
    </source>
</evidence>
<dbReference type="GO" id="GO:0004673">
    <property type="term" value="F:protein histidine kinase activity"/>
    <property type="evidence" value="ECO:0007669"/>
    <property type="project" value="UniProtKB-EC"/>
</dbReference>
<feature type="domain" description="Histidine kinase" evidence="5">
    <location>
        <begin position="1"/>
        <end position="107"/>
    </location>
</feature>
<dbReference type="InterPro" id="IPR036890">
    <property type="entry name" value="HATPase_C_sf"/>
</dbReference>
<evidence type="ECO:0000256" key="2">
    <source>
        <dbReference type="ARBA" id="ARBA00012438"/>
    </source>
</evidence>
<dbReference type="Pfam" id="PF02518">
    <property type="entry name" value="HATPase_c"/>
    <property type="match status" value="1"/>
</dbReference>
<dbReference type="Proteomes" id="UP000184529">
    <property type="component" value="Unassembled WGS sequence"/>
</dbReference>
<dbReference type="RefSeq" id="WP_072868089.1">
    <property type="nucleotide sequence ID" value="NZ_FQZM01000013.1"/>
</dbReference>